<reference evidence="2" key="2">
    <citation type="journal article" date="2007" name="PLoS Biol.">
        <title>Survey sequencing and comparative analysis of the elephant shark (Callorhinchus milii) genome.</title>
        <authorList>
            <person name="Venkatesh B."/>
            <person name="Kirkness E.F."/>
            <person name="Loh Y.H."/>
            <person name="Halpern A.L."/>
            <person name="Lee A.P."/>
            <person name="Johnson J."/>
            <person name="Dandona N."/>
            <person name="Viswanathan L.D."/>
            <person name="Tay A."/>
            <person name="Venter J.C."/>
            <person name="Strausberg R.L."/>
            <person name="Brenner S."/>
        </authorList>
    </citation>
    <scope>NUCLEOTIDE SEQUENCE [LARGE SCALE GENOMIC DNA]</scope>
</reference>
<evidence type="ECO:0000313" key="1">
    <source>
        <dbReference type="Ensembl" id="ENSCMIP00000038313.1"/>
    </source>
</evidence>
<dbReference type="GO" id="GO:0042470">
    <property type="term" value="C:melanosome"/>
    <property type="evidence" value="ECO:0007669"/>
    <property type="project" value="InterPro"/>
</dbReference>
<dbReference type="RefSeq" id="XP_007888380.1">
    <property type="nucleotide sequence ID" value="XM_007890189.2"/>
</dbReference>
<reference evidence="1" key="4">
    <citation type="submission" date="2025-08" db="UniProtKB">
        <authorList>
            <consortium name="Ensembl"/>
        </authorList>
    </citation>
    <scope>IDENTIFICATION</scope>
</reference>
<sequence length="200" mass="23867">MESKDFLSAICCFKCLDVDKTQEKELLISNARRRSYSSQLESPRNDERNLWSTPHDSSHIVADDDRELYSLILKRNETDKDSEEWQKLNYDIHTLRQTRRELRNRWKRILEELGFQNEADTLLCVSKSSTMHTQNLPRSQEMLQKLARETNIFLNGRQVPERYLYVLDRLISLDAAEDFFAKARRRYSRNIEYHSMGEVD</sequence>
<dbReference type="PANTHER" id="PTHR34340">
    <property type="entry name" value="MELANOREGULIN"/>
    <property type="match status" value="1"/>
</dbReference>
<dbReference type="GO" id="GO:0030318">
    <property type="term" value="P:melanocyte differentiation"/>
    <property type="evidence" value="ECO:0007669"/>
    <property type="project" value="TreeGrafter"/>
</dbReference>
<dbReference type="InParanoid" id="A0A4W3JJT1"/>
<evidence type="ECO:0008006" key="3">
    <source>
        <dbReference type="Google" id="ProtNLM"/>
    </source>
</evidence>
<evidence type="ECO:0000313" key="2">
    <source>
        <dbReference type="Proteomes" id="UP000314986"/>
    </source>
</evidence>
<dbReference type="InterPro" id="IPR031638">
    <property type="entry name" value="Melanoregulin"/>
</dbReference>
<reference evidence="1" key="5">
    <citation type="submission" date="2025-09" db="UniProtKB">
        <authorList>
            <consortium name="Ensembl"/>
        </authorList>
    </citation>
    <scope>IDENTIFICATION</scope>
</reference>
<dbReference type="OMA" id="CRCLEEP"/>
<dbReference type="Proteomes" id="UP000314986">
    <property type="component" value="Unassembled WGS sequence"/>
</dbReference>
<dbReference type="Ensembl" id="ENSCMIT00000038863.1">
    <property type="protein sequence ID" value="ENSCMIP00000038313.1"/>
    <property type="gene ID" value="ENSCMIG00000016093.1"/>
</dbReference>
<organism evidence="1 2">
    <name type="scientific">Callorhinchus milii</name>
    <name type="common">Ghost shark</name>
    <dbReference type="NCBI Taxonomy" id="7868"/>
    <lineage>
        <taxon>Eukaryota</taxon>
        <taxon>Metazoa</taxon>
        <taxon>Chordata</taxon>
        <taxon>Craniata</taxon>
        <taxon>Vertebrata</taxon>
        <taxon>Chondrichthyes</taxon>
        <taxon>Holocephali</taxon>
        <taxon>Chimaeriformes</taxon>
        <taxon>Callorhinchidae</taxon>
        <taxon>Callorhinchus</taxon>
    </lineage>
</organism>
<protein>
    <recommendedName>
        <fullName evidence="3">Melanoregulin</fullName>
    </recommendedName>
</protein>
<reference evidence="2" key="3">
    <citation type="journal article" date="2014" name="Nature">
        <title>Elephant shark genome provides unique insights into gnathostome evolution.</title>
        <authorList>
            <consortium name="International Elephant Shark Genome Sequencing Consortium"/>
            <person name="Venkatesh B."/>
            <person name="Lee A.P."/>
            <person name="Ravi V."/>
            <person name="Maurya A.K."/>
            <person name="Lian M.M."/>
            <person name="Swann J.B."/>
            <person name="Ohta Y."/>
            <person name="Flajnik M.F."/>
            <person name="Sutoh Y."/>
            <person name="Kasahara M."/>
            <person name="Hoon S."/>
            <person name="Gangu V."/>
            <person name="Roy S.W."/>
            <person name="Irimia M."/>
            <person name="Korzh V."/>
            <person name="Kondrychyn I."/>
            <person name="Lim Z.W."/>
            <person name="Tay B.H."/>
            <person name="Tohari S."/>
            <person name="Kong K.W."/>
            <person name="Ho S."/>
            <person name="Lorente-Galdos B."/>
            <person name="Quilez J."/>
            <person name="Marques-Bonet T."/>
            <person name="Raney B.J."/>
            <person name="Ingham P.W."/>
            <person name="Tay A."/>
            <person name="Hillier L.W."/>
            <person name="Minx P."/>
            <person name="Boehm T."/>
            <person name="Wilson R.K."/>
            <person name="Brenner S."/>
            <person name="Warren W.C."/>
        </authorList>
    </citation>
    <scope>NUCLEOTIDE SEQUENCE [LARGE SCALE GENOMIC DNA]</scope>
</reference>
<reference evidence="2" key="1">
    <citation type="journal article" date="2006" name="Science">
        <title>Ancient noncoding elements conserved in the human genome.</title>
        <authorList>
            <person name="Venkatesh B."/>
            <person name="Kirkness E.F."/>
            <person name="Loh Y.H."/>
            <person name="Halpern A.L."/>
            <person name="Lee A.P."/>
            <person name="Johnson J."/>
            <person name="Dandona N."/>
            <person name="Viswanathan L.D."/>
            <person name="Tay A."/>
            <person name="Venter J.C."/>
            <person name="Strausberg R.L."/>
            <person name="Brenner S."/>
        </authorList>
    </citation>
    <scope>NUCLEOTIDE SEQUENCE [LARGE SCALE GENOMIC DNA]</scope>
</reference>
<proteinExistence type="predicted"/>
<name>A0A4W3JJT1_CALMI</name>
<dbReference type="Pfam" id="PF15812">
    <property type="entry name" value="MREG"/>
    <property type="match status" value="1"/>
</dbReference>
<dbReference type="GeneID" id="103176555"/>
<dbReference type="GO" id="GO:0032402">
    <property type="term" value="P:melanosome transport"/>
    <property type="evidence" value="ECO:0007669"/>
    <property type="project" value="InterPro"/>
</dbReference>
<dbReference type="AlphaFoldDB" id="A0A4W3JJT1"/>
<dbReference type="PANTHER" id="PTHR34340:SF3">
    <property type="entry name" value="MELANOREGULIN"/>
    <property type="match status" value="1"/>
</dbReference>
<dbReference type="GeneTree" id="ENSGT00940000166348"/>
<gene>
    <name evidence="1" type="primary">LOC103176555</name>
</gene>
<dbReference type="KEGG" id="cmk:103176555"/>
<keyword evidence="2" id="KW-1185">Reference proteome</keyword>
<dbReference type="STRING" id="7868.ENSCMIP00000038313"/>
<dbReference type="OrthoDB" id="10015106at2759"/>
<accession>A0A4W3JJT1</accession>